<keyword evidence="1" id="KW-0472">Membrane</keyword>
<dbReference type="RefSeq" id="WP_233725059.1">
    <property type="nucleotide sequence ID" value="NZ_JAJVCN010000001.1"/>
</dbReference>
<dbReference type="SUPFAM" id="SSF55073">
    <property type="entry name" value="Nucleotide cyclase"/>
    <property type="match status" value="1"/>
</dbReference>
<dbReference type="InterPro" id="IPR050469">
    <property type="entry name" value="Diguanylate_Cyclase"/>
</dbReference>
<dbReference type="CDD" id="cd01949">
    <property type="entry name" value="GGDEF"/>
    <property type="match status" value="1"/>
</dbReference>
<comment type="caution">
    <text evidence="3">The sequence shown here is derived from an EMBL/GenBank/DDBJ whole genome shotgun (WGS) entry which is preliminary data.</text>
</comment>
<feature type="transmembrane region" description="Helical" evidence="1">
    <location>
        <begin position="153"/>
        <end position="175"/>
    </location>
</feature>
<dbReference type="Gene3D" id="3.30.70.270">
    <property type="match status" value="1"/>
</dbReference>
<dbReference type="GO" id="GO:0052621">
    <property type="term" value="F:diguanylate cyclase activity"/>
    <property type="evidence" value="ECO:0007669"/>
    <property type="project" value="UniProtKB-EC"/>
</dbReference>
<dbReference type="InterPro" id="IPR029787">
    <property type="entry name" value="Nucleotide_cyclase"/>
</dbReference>
<keyword evidence="1" id="KW-0812">Transmembrane</keyword>
<protein>
    <submittedName>
        <fullName evidence="3">Diguanylate cyclase</fullName>
        <ecNumber evidence="3">2.7.7.65</ecNumber>
    </submittedName>
</protein>
<dbReference type="SMART" id="SM00267">
    <property type="entry name" value="GGDEF"/>
    <property type="match status" value="1"/>
</dbReference>
<reference evidence="3 4" key="1">
    <citation type="submission" date="2021-12" db="EMBL/GenBank/DDBJ databases">
        <title>Genome sequence of Kibdelosporangium philippinense ATCC 49844.</title>
        <authorList>
            <person name="Fedorov E.A."/>
            <person name="Omeragic M."/>
            <person name="Shalygina K.F."/>
            <person name="Maclea K.S."/>
        </authorList>
    </citation>
    <scope>NUCLEOTIDE SEQUENCE [LARGE SCALE GENOMIC DNA]</scope>
    <source>
        <strain evidence="3 4">ATCC 49844</strain>
    </source>
</reference>
<dbReference type="EMBL" id="JAJVCN010000001">
    <property type="protein sequence ID" value="MCE7003471.1"/>
    <property type="molecule type" value="Genomic_DNA"/>
</dbReference>
<dbReference type="EC" id="2.7.7.65" evidence="3"/>
<name>A0ABS8Z6G0_9PSEU</name>
<keyword evidence="3" id="KW-0548">Nucleotidyltransferase</keyword>
<feature type="transmembrane region" description="Helical" evidence="1">
    <location>
        <begin position="21"/>
        <end position="41"/>
    </location>
</feature>
<sequence>MDTARISNGARLLTAPSGVMPYYLTLELASVVLPVILPGRAVTGQDWVWFAAVLAAAVTQAELSAQVERMRRFFTSNPHVNMTSVWLFAGALLLPLSVACALAVLMYAHLWLRIWREVPAVRLYRVVCSTATVVLSVVAAQSILLLPLGLLTVVLSGAAFMLVNLVLVVIGFRLHNPSRSILSLTGTWPENLLEATTLCLGGVAAVLLIEHPAMIGLILLPVVMLPRGELGTKLHLMSGHDAKTGVLTVGEWQRRASAELARAEQPSGVLMIDVDFFKRINDTYGHLAGDAVLRAVASTISREVRKYDLVGRFGGEEFVVLLPTTSHSHALSIAERIRQAVTRLEVTHSGAVMRGVSVSVGVAMHASGGVLDDVLAAADHAMYRAKKHGRNQVHAAVREPDGPDPSRAWVATLPP</sequence>
<keyword evidence="3" id="KW-0808">Transferase</keyword>
<evidence type="ECO:0000256" key="1">
    <source>
        <dbReference type="SAM" id="Phobius"/>
    </source>
</evidence>
<keyword evidence="4" id="KW-1185">Reference proteome</keyword>
<dbReference type="PANTHER" id="PTHR45138:SF9">
    <property type="entry name" value="DIGUANYLATE CYCLASE DGCM-RELATED"/>
    <property type="match status" value="1"/>
</dbReference>
<accession>A0ABS8Z6G0</accession>
<dbReference type="InterPro" id="IPR000160">
    <property type="entry name" value="GGDEF_dom"/>
</dbReference>
<keyword evidence="1" id="KW-1133">Transmembrane helix</keyword>
<evidence type="ECO:0000259" key="2">
    <source>
        <dbReference type="PROSITE" id="PS50887"/>
    </source>
</evidence>
<dbReference type="PROSITE" id="PS50887">
    <property type="entry name" value="GGDEF"/>
    <property type="match status" value="1"/>
</dbReference>
<dbReference type="PANTHER" id="PTHR45138">
    <property type="entry name" value="REGULATORY COMPONENTS OF SENSORY TRANSDUCTION SYSTEM"/>
    <property type="match status" value="1"/>
</dbReference>
<organism evidence="3 4">
    <name type="scientific">Kibdelosporangium philippinense</name>
    <dbReference type="NCBI Taxonomy" id="211113"/>
    <lineage>
        <taxon>Bacteria</taxon>
        <taxon>Bacillati</taxon>
        <taxon>Actinomycetota</taxon>
        <taxon>Actinomycetes</taxon>
        <taxon>Pseudonocardiales</taxon>
        <taxon>Pseudonocardiaceae</taxon>
        <taxon>Kibdelosporangium</taxon>
    </lineage>
</organism>
<dbReference type="NCBIfam" id="TIGR00254">
    <property type="entry name" value="GGDEF"/>
    <property type="match status" value="1"/>
</dbReference>
<dbReference type="InterPro" id="IPR043128">
    <property type="entry name" value="Rev_trsase/Diguanyl_cyclase"/>
</dbReference>
<feature type="transmembrane region" description="Helical" evidence="1">
    <location>
        <begin position="85"/>
        <end position="111"/>
    </location>
</feature>
<gene>
    <name evidence="3" type="ORF">LWC34_11610</name>
</gene>
<evidence type="ECO:0000313" key="3">
    <source>
        <dbReference type="EMBL" id="MCE7003471.1"/>
    </source>
</evidence>
<feature type="transmembrane region" description="Helical" evidence="1">
    <location>
        <begin position="123"/>
        <end position="146"/>
    </location>
</feature>
<dbReference type="Proteomes" id="UP001521150">
    <property type="component" value="Unassembled WGS sequence"/>
</dbReference>
<dbReference type="Pfam" id="PF00990">
    <property type="entry name" value="GGDEF"/>
    <property type="match status" value="1"/>
</dbReference>
<evidence type="ECO:0000313" key="4">
    <source>
        <dbReference type="Proteomes" id="UP001521150"/>
    </source>
</evidence>
<feature type="domain" description="GGDEF" evidence="2">
    <location>
        <begin position="265"/>
        <end position="398"/>
    </location>
</feature>
<feature type="transmembrane region" description="Helical" evidence="1">
    <location>
        <begin position="195"/>
        <end position="223"/>
    </location>
</feature>
<proteinExistence type="predicted"/>